<dbReference type="Proteomes" id="UP000031036">
    <property type="component" value="Unassembled WGS sequence"/>
</dbReference>
<reference evidence="4 5" key="1">
    <citation type="submission" date="2014-11" db="EMBL/GenBank/DDBJ databases">
        <title>Genetic blueprint of the zoonotic pathogen Toxocara canis.</title>
        <authorList>
            <person name="Zhu X.-Q."/>
            <person name="Korhonen P.K."/>
            <person name="Cai H."/>
            <person name="Young N.D."/>
            <person name="Nejsum P."/>
            <person name="von Samson-Himmelstjerna G."/>
            <person name="Boag P.R."/>
            <person name="Tan P."/>
            <person name="Li Q."/>
            <person name="Min J."/>
            <person name="Yang Y."/>
            <person name="Wang X."/>
            <person name="Fang X."/>
            <person name="Hall R.S."/>
            <person name="Hofmann A."/>
            <person name="Sternberg P.W."/>
            <person name="Jex A.R."/>
            <person name="Gasser R.B."/>
        </authorList>
    </citation>
    <scope>NUCLEOTIDE SEQUENCE [LARGE SCALE GENOMIC DNA]</scope>
    <source>
        <strain evidence="4">PN_DK_2014</strain>
    </source>
</reference>
<organism evidence="4 5">
    <name type="scientific">Toxocara canis</name>
    <name type="common">Canine roundworm</name>
    <dbReference type="NCBI Taxonomy" id="6265"/>
    <lineage>
        <taxon>Eukaryota</taxon>
        <taxon>Metazoa</taxon>
        <taxon>Ecdysozoa</taxon>
        <taxon>Nematoda</taxon>
        <taxon>Chromadorea</taxon>
        <taxon>Rhabditida</taxon>
        <taxon>Spirurina</taxon>
        <taxon>Ascaridomorpha</taxon>
        <taxon>Ascaridoidea</taxon>
        <taxon>Toxocaridae</taxon>
        <taxon>Toxocara</taxon>
    </lineage>
</organism>
<evidence type="ECO:0000259" key="3">
    <source>
        <dbReference type="Pfam" id="PF18293"/>
    </source>
</evidence>
<keyword evidence="1" id="KW-0175">Coiled coil</keyword>
<gene>
    <name evidence="4" type="primary">Capr</name>
    <name evidence="4" type="ORF">Tcan_10627</name>
</gene>
<protein>
    <submittedName>
        <fullName evidence="4">Caprin-like protein</fullName>
    </submittedName>
</protein>
<evidence type="ECO:0000256" key="1">
    <source>
        <dbReference type="SAM" id="Coils"/>
    </source>
</evidence>
<feature type="region of interest" description="Disordered" evidence="2">
    <location>
        <begin position="230"/>
        <end position="256"/>
    </location>
</feature>
<feature type="region of interest" description="Disordered" evidence="2">
    <location>
        <begin position="305"/>
        <end position="453"/>
    </location>
</feature>
<dbReference type="OMA" id="MDFKKKC"/>
<dbReference type="STRING" id="6265.A0A0B2VS66"/>
<dbReference type="InterPro" id="IPR041637">
    <property type="entry name" value="Caprin-1_dimer"/>
</dbReference>
<feature type="compositionally biased region" description="Low complexity" evidence="2">
    <location>
        <begin position="403"/>
        <end position="414"/>
    </location>
</feature>
<feature type="domain" description="Caprin-1 dimerization" evidence="3">
    <location>
        <begin position="109"/>
        <end position="213"/>
    </location>
</feature>
<name>A0A0B2VS66_TOXCA</name>
<dbReference type="AlphaFoldDB" id="A0A0B2VS66"/>
<evidence type="ECO:0000256" key="2">
    <source>
        <dbReference type="SAM" id="MobiDB-lite"/>
    </source>
</evidence>
<evidence type="ECO:0000313" key="5">
    <source>
        <dbReference type="Proteomes" id="UP000031036"/>
    </source>
</evidence>
<proteinExistence type="predicted"/>
<evidence type="ECO:0000313" key="4">
    <source>
        <dbReference type="EMBL" id="KHN86386.1"/>
    </source>
</evidence>
<dbReference type="EMBL" id="JPKZ01000628">
    <property type="protein sequence ID" value="KHN86386.1"/>
    <property type="molecule type" value="Genomic_DNA"/>
</dbReference>
<dbReference type="OrthoDB" id="10062814at2759"/>
<feature type="compositionally biased region" description="Acidic residues" evidence="2">
    <location>
        <begin position="230"/>
        <end position="252"/>
    </location>
</feature>
<comment type="caution">
    <text evidence="4">The sequence shown here is derived from an EMBL/GenBank/DDBJ whole genome shotgun (WGS) entry which is preliminary data.</text>
</comment>
<feature type="coiled-coil region" evidence="1">
    <location>
        <begin position="47"/>
        <end position="105"/>
    </location>
</feature>
<feature type="compositionally biased region" description="Gly residues" evidence="2">
    <location>
        <begin position="425"/>
        <end position="437"/>
    </location>
</feature>
<feature type="compositionally biased region" description="Polar residues" evidence="2">
    <location>
        <begin position="357"/>
        <end position="368"/>
    </location>
</feature>
<keyword evidence="5" id="KW-1185">Reference proteome</keyword>
<dbReference type="Pfam" id="PF18293">
    <property type="entry name" value="Caprin-1_dimer"/>
    <property type="match status" value="1"/>
</dbReference>
<sequence>MKGPMGGVHGSNEEDLFSNPYSRIEDAIEKKRRNLEKRKAIIRLQHYEEDERNGKKLSEEQQEARSRIGEVETQLEFVKDIMKMLGSLQKEYNRSVKQRDDANRRKCVELEQGRLAEFIYYQNIFRIFSKEHVAKALIEEDEGTRKLSMEEWVQLQEFSEAFNPQLPPIDKTAMWMSTCEKSAQMASAILCGSKDKVLEKLSGAKAKELLEKAANFDCVQDLKFVLNISSEDEEEEGSEQIETQEEPEEPEPEPVKKDPKVVFVHGEPDQSEQLPGNDTSETTNTEFGFENYVVHAQVVTAVVRDPPPPIPLPQEVRPDGTAPPAQPTINGTAYSPEALPNEVVWAPSSENEVKAETASSPKSVQENGDQARAQRNLRSERRGRGRAGMRPRNAPPLRGEVGGEQQQRQSTRGTRGPREPNFGGRYTGRGGRGGTGFRSGPSAYPGRGSGTRGYGSGGYGGAYANGYGYNSYDYASSHPPRQAGFNFADDPLKYKHATLAELVQSHILCLMQICELN</sequence>
<accession>A0A0B2VS66</accession>